<feature type="region of interest" description="Disordered" evidence="1">
    <location>
        <begin position="174"/>
        <end position="235"/>
    </location>
</feature>
<protein>
    <recommendedName>
        <fullName evidence="2">At2g35280-like TPR domain-containing protein</fullName>
    </recommendedName>
</protein>
<dbReference type="InterPro" id="IPR044508">
    <property type="entry name" value="At5g50450/At1g67340-like"/>
</dbReference>
<keyword evidence="4" id="KW-1185">Reference proteome</keyword>
<sequence length="320" mass="35400">MKTRRGICYPVVMNTMCYEKRRRDSSSNLAGAQTIISRKRLKSPVETASGDCDFFDTLPDDIVLSILAKLGSTASNPADFISVLSTCKRFNGLGQNSLVLSKASPNCFAVKAENWSESCHRFLKRCSDSGNAEASYTLGMIRFYCLQNRGGGAAQWRRRDSISRSGFVLACSDPIQRQRRPEERQGPPSWRRVMRTRRLPRPRGRAPRARTLPTGWLRNPQKHRRRPAAADPSQCPRACRRAVHHSGDVVFRQAVLTWNPSLTSPPAATAVIYSAISDVTFRPHASSGEPVPCGLVRRKAAVSELGCARTAVREAGDEAA</sequence>
<evidence type="ECO:0000313" key="4">
    <source>
        <dbReference type="Proteomes" id="UP001172457"/>
    </source>
</evidence>
<organism evidence="3 4">
    <name type="scientific">Centaurea solstitialis</name>
    <name type="common">yellow star-thistle</name>
    <dbReference type="NCBI Taxonomy" id="347529"/>
    <lineage>
        <taxon>Eukaryota</taxon>
        <taxon>Viridiplantae</taxon>
        <taxon>Streptophyta</taxon>
        <taxon>Embryophyta</taxon>
        <taxon>Tracheophyta</taxon>
        <taxon>Spermatophyta</taxon>
        <taxon>Magnoliopsida</taxon>
        <taxon>eudicotyledons</taxon>
        <taxon>Gunneridae</taxon>
        <taxon>Pentapetalae</taxon>
        <taxon>asterids</taxon>
        <taxon>campanulids</taxon>
        <taxon>Asterales</taxon>
        <taxon>Asteraceae</taxon>
        <taxon>Carduoideae</taxon>
        <taxon>Cardueae</taxon>
        <taxon>Centaureinae</taxon>
        <taxon>Centaurea</taxon>
    </lineage>
</organism>
<gene>
    <name evidence="3" type="ORF">OSB04_009143</name>
</gene>
<dbReference type="PANTHER" id="PTHR46758">
    <property type="entry name" value="MYND DOMAIN-CONTAINING"/>
    <property type="match status" value="1"/>
</dbReference>
<dbReference type="AlphaFoldDB" id="A0AA38TN47"/>
<evidence type="ECO:0000256" key="1">
    <source>
        <dbReference type="SAM" id="MobiDB-lite"/>
    </source>
</evidence>
<accession>A0AA38TN47</accession>
<evidence type="ECO:0000313" key="3">
    <source>
        <dbReference type="EMBL" id="KAJ9563983.1"/>
    </source>
</evidence>
<comment type="caution">
    <text evidence="3">The sequence shown here is derived from an EMBL/GenBank/DDBJ whole genome shotgun (WGS) entry which is preliminary data.</text>
</comment>
<name>A0AA38TN47_9ASTR</name>
<dbReference type="InterPro" id="IPR057136">
    <property type="entry name" value="At2g35280_TPR_dom"/>
</dbReference>
<feature type="compositionally biased region" description="Basic residues" evidence="1">
    <location>
        <begin position="192"/>
        <end position="208"/>
    </location>
</feature>
<dbReference type="CDD" id="cd09917">
    <property type="entry name" value="F-box_SF"/>
    <property type="match status" value="1"/>
</dbReference>
<dbReference type="SUPFAM" id="SSF81383">
    <property type="entry name" value="F-box domain"/>
    <property type="match status" value="1"/>
</dbReference>
<dbReference type="EMBL" id="JARYMX010000002">
    <property type="protein sequence ID" value="KAJ9563983.1"/>
    <property type="molecule type" value="Genomic_DNA"/>
</dbReference>
<feature type="domain" description="At2g35280-like TPR" evidence="2">
    <location>
        <begin position="115"/>
        <end position="152"/>
    </location>
</feature>
<dbReference type="PANTHER" id="PTHR46758:SF16">
    <property type="entry name" value="ZINC FINGER, MYND-TYPE, TETRATRICOPEPTIDE-LIKE HELICAL DOMAIN PROTEIN-RELATED"/>
    <property type="match status" value="1"/>
</dbReference>
<dbReference type="InterPro" id="IPR036047">
    <property type="entry name" value="F-box-like_dom_sf"/>
</dbReference>
<reference evidence="3" key="1">
    <citation type="submission" date="2023-03" db="EMBL/GenBank/DDBJ databases">
        <title>Chromosome-scale reference genome and RAD-based genetic map of yellow starthistle (Centaurea solstitialis) reveal putative structural variation and QTLs associated with invader traits.</title>
        <authorList>
            <person name="Reatini B."/>
            <person name="Cang F.A."/>
            <person name="Jiang Q."/>
            <person name="Mckibben M.T.W."/>
            <person name="Barker M.S."/>
            <person name="Rieseberg L.H."/>
            <person name="Dlugosch K.M."/>
        </authorList>
    </citation>
    <scope>NUCLEOTIDE SEQUENCE</scope>
    <source>
        <strain evidence="3">CAN-66</strain>
        <tissue evidence="3">Leaf</tissue>
    </source>
</reference>
<proteinExistence type="predicted"/>
<dbReference type="Pfam" id="PF23310">
    <property type="entry name" value="TPR_27"/>
    <property type="match status" value="1"/>
</dbReference>
<evidence type="ECO:0000259" key="2">
    <source>
        <dbReference type="Pfam" id="PF23310"/>
    </source>
</evidence>
<dbReference type="Proteomes" id="UP001172457">
    <property type="component" value="Chromosome 2"/>
</dbReference>